<dbReference type="GO" id="GO:0047429">
    <property type="term" value="F:nucleoside triphosphate diphosphatase activity"/>
    <property type="evidence" value="ECO:0007669"/>
    <property type="project" value="UniProtKB-EC"/>
</dbReference>
<dbReference type="GO" id="GO:0005737">
    <property type="term" value="C:cytoplasm"/>
    <property type="evidence" value="ECO:0007669"/>
    <property type="project" value="UniProtKB-SubCell"/>
</dbReference>
<dbReference type="Pfam" id="PF02545">
    <property type="entry name" value="Maf"/>
    <property type="match status" value="1"/>
</dbReference>
<name>A0A5R9B9M2_9MICC</name>
<sequence>MNAARSRRPRLVLASASPSRRMILTDAGVDFEVVVSTVDEPAVVASAVEAGGPLSAAEEAQLLARAKAEDVASSPQARGALVIGCDSVFELGGTTYGKPYEVDVAVERWKLMRGNTGTLHTGHWLVDATEDPRSKQSRWSEPGLEYILGSAPTGATRELNAAGETVSSDVIFGHPTDGEIRAYVETGEPLHCAGAFTLEGGAADFIERVDGDRDAVIGISPAAVGRLLDNLGHNLGDYSIRPTDGGEK</sequence>
<dbReference type="EC" id="3.6.1.9" evidence="3"/>
<proteinExistence type="inferred from homology"/>
<comment type="subcellular location">
    <subcellularLocation>
        <location evidence="3">Cytoplasm</location>
    </subcellularLocation>
</comment>
<dbReference type="PIRSF" id="PIRSF006305">
    <property type="entry name" value="Maf"/>
    <property type="match status" value="1"/>
</dbReference>
<evidence type="ECO:0000313" key="5">
    <source>
        <dbReference type="Proteomes" id="UP000310458"/>
    </source>
</evidence>
<accession>A0A5R9B9M2</accession>
<dbReference type="EMBL" id="VAVZ01000045">
    <property type="protein sequence ID" value="TLP93426.1"/>
    <property type="molecule type" value="Genomic_DNA"/>
</dbReference>
<keyword evidence="3" id="KW-0963">Cytoplasm</keyword>
<evidence type="ECO:0000256" key="2">
    <source>
        <dbReference type="ARBA" id="ARBA00022801"/>
    </source>
</evidence>
<comment type="caution">
    <text evidence="3">Lacks conserved residue(s) required for the propagation of feature annotation.</text>
</comment>
<keyword evidence="2 3" id="KW-0378">Hydrolase</keyword>
<dbReference type="Proteomes" id="UP000310458">
    <property type="component" value="Unassembled WGS sequence"/>
</dbReference>
<dbReference type="RefSeq" id="WP_138254049.1">
    <property type="nucleotide sequence ID" value="NZ_VAVZ01000045.1"/>
</dbReference>
<dbReference type="HAMAP" id="MF_00528">
    <property type="entry name" value="Maf"/>
    <property type="match status" value="1"/>
</dbReference>
<dbReference type="SUPFAM" id="SSF52972">
    <property type="entry name" value="ITPase-like"/>
    <property type="match status" value="1"/>
</dbReference>
<dbReference type="Gene3D" id="3.90.950.10">
    <property type="match status" value="1"/>
</dbReference>
<dbReference type="GO" id="GO:0009117">
    <property type="term" value="P:nucleotide metabolic process"/>
    <property type="evidence" value="ECO:0007669"/>
    <property type="project" value="UniProtKB-KW"/>
</dbReference>
<dbReference type="InterPro" id="IPR029001">
    <property type="entry name" value="ITPase-like_fam"/>
</dbReference>
<dbReference type="PANTHER" id="PTHR43213:SF5">
    <property type="entry name" value="BIFUNCTIONAL DTTP_UTP PYROPHOSPHATASE_METHYLTRANSFERASE PROTEIN-RELATED"/>
    <property type="match status" value="1"/>
</dbReference>
<comment type="cofactor">
    <cofactor evidence="1 3">
        <name>a divalent metal cation</name>
        <dbReference type="ChEBI" id="CHEBI:60240"/>
    </cofactor>
</comment>
<comment type="function">
    <text evidence="3">Nucleoside triphosphate pyrophosphatase. May have a dual role in cell division arrest and in preventing the incorporation of modified nucleotides into cellular nucleic acids.</text>
</comment>
<dbReference type="InterPro" id="IPR003697">
    <property type="entry name" value="Maf-like"/>
</dbReference>
<organism evidence="4 5">
    <name type="scientific">Nesterenkonia salmonea</name>
    <dbReference type="NCBI Taxonomy" id="1804987"/>
    <lineage>
        <taxon>Bacteria</taxon>
        <taxon>Bacillati</taxon>
        <taxon>Actinomycetota</taxon>
        <taxon>Actinomycetes</taxon>
        <taxon>Micrococcales</taxon>
        <taxon>Micrococcaceae</taxon>
        <taxon>Nesterenkonia</taxon>
    </lineage>
</organism>
<comment type="catalytic activity">
    <reaction evidence="3">
        <text>a ribonucleoside 5'-triphosphate + H2O = a ribonucleoside 5'-phosphate + diphosphate + H(+)</text>
        <dbReference type="Rhea" id="RHEA:23996"/>
        <dbReference type="ChEBI" id="CHEBI:15377"/>
        <dbReference type="ChEBI" id="CHEBI:15378"/>
        <dbReference type="ChEBI" id="CHEBI:33019"/>
        <dbReference type="ChEBI" id="CHEBI:58043"/>
        <dbReference type="ChEBI" id="CHEBI:61557"/>
        <dbReference type="EC" id="3.6.1.9"/>
    </reaction>
</comment>
<evidence type="ECO:0000313" key="4">
    <source>
        <dbReference type="EMBL" id="TLP93426.1"/>
    </source>
</evidence>
<dbReference type="OrthoDB" id="3527985at2"/>
<evidence type="ECO:0000256" key="3">
    <source>
        <dbReference type="HAMAP-Rule" id="MF_00528"/>
    </source>
</evidence>
<comment type="catalytic activity">
    <reaction evidence="3">
        <text>a 2'-deoxyribonucleoside 5'-triphosphate + H2O = a 2'-deoxyribonucleoside 5'-phosphate + diphosphate + H(+)</text>
        <dbReference type="Rhea" id="RHEA:44644"/>
        <dbReference type="ChEBI" id="CHEBI:15377"/>
        <dbReference type="ChEBI" id="CHEBI:15378"/>
        <dbReference type="ChEBI" id="CHEBI:33019"/>
        <dbReference type="ChEBI" id="CHEBI:61560"/>
        <dbReference type="ChEBI" id="CHEBI:65317"/>
        <dbReference type="EC" id="3.6.1.9"/>
    </reaction>
</comment>
<evidence type="ECO:0000256" key="1">
    <source>
        <dbReference type="ARBA" id="ARBA00001968"/>
    </source>
</evidence>
<comment type="caution">
    <text evidence="4">The sequence shown here is derived from an EMBL/GenBank/DDBJ whole genome shotgun (WGS) entry which is preliminary data.</text>
</comment>
<reference evidence="4 5" key="1">
    <citation type="submission" date="2019-05" db="EMBL/GenBank/DDBJ databases">
        <title>Nesterenkonia sp. GY074 isolated from the Southern Atlantic Ocean.</title>
        <authorList>
            <person name="Zhang G."/>
        </authorList>
    </citation>
    <scope>NUCLEOTIDE SEQUENCE [LARGE SCALE GENOMIC DNA]</scope>
    <source>
        <strain evidence="4 5">GY074</strain>
    </source>
</reference>
<dbReference type="AlphaFoldDB" id="A0A5R9B9M2"/>
<gene>
    <name evidence="4" type="ORF">FEF26_13420</name>
</gene>
<comment type="similarity">
    <text evidence="3">Belongs to the Maf family.</text>
</comment>
<keyword evidence="5" id="KW-1185">Reference proteome</keyword>
<feature type="active site" description="Proton acceptor" evidence="3">
    <location>
        <position position="86"/>
    </location>
</feature>
<keyword evidence="3" id="KW-0546">Nucleotide metabolism</keyword>
<dbReference type="CDD" id="cd00555">
    <property type="entry name" value="Maf"/>
    <property type="match status" value="1"/>
</dbReference>
<protein>
    <recommendedName>
        <fullName evidence="3">Nucleoside triphosphate pyrophosphatase</fullName>
        <ecNumber evidence="3">3.6.1.9</ecNumber>
    </recommendedName>
    <alternativeName>
        <fullName evidence="3">Nucleotide pyrophosphatase</fullName>
        <shortName evidence="3">Nucleotide PPase</shortName>
    </alternativeName>
</protein>
<dbReference type="PANTHER" id="PTHR43213">
    <property type="entry name" value="BIFUNCTIONAL DTTP/UTP PYROPHOSPHATASE/METHYLTRANSFERASE PROTEIN-RELATED"/>
    <property type="match status" value="1"/>
</dbReference>